<dbReference type="InterPro" id="IPR036612">
    <property type="entry name" value="KH_dom_type_1_sf"/>
</dbReference>
<evidence type="ECO:0000313" key="5">
    <source>
        <dbReference type="Proteomes" id="UP001202479"/>
    </source>
</evidence>
<evidence type="ECO:0000256" key="2">
    <source>
        <dbReference type="SAM" id="MobiDB-lite"/>
    </source>
</evidence>
<feature type="region of interest" description="Disordered" evidence="2">
    <location>
        <begin position="53"/>
        <end position="78"/>
    </location>
</feature>
<keyword evidence="1" id="KW-0694">RNA-binding</keyword>
<protein>
    <recommendedName>
        <fullName evidence="3">K Homology domain-containing protein</fullName>
    </recommendedName>
</protein>
<dbReference type="EMBL" id="JAHUZD010000069">
    <property type="protein sequence ID" value="KAI3405067.2"/>
    <property type="molecule type" value="Genomic_DNA"/>
</dbReference>
<dbReference type="Proteomes" id="UP001202479">
    <property type="component" value="Unassembled WGS sequence"/>
</dbReference>
<feature type="compositionally biased region" description="Low complexity" evidence="2">
    <location>
        <begin position="55"/>
        <end position="70"/>
    </location>
</feature>
<dbReference type="SUPFAM" id="SSF54791">
    <property type="entry name" value="Eukaryotic type KH-domain (KH-domain type I)"/>
    <property type="match status" value="1"/>
</dbReference>
<dbReference type="GO" id="GO:0003723">
    <property type="term" value="F:RNA binding"/>
    <property type="evidence" value="ECO:0007669"/>
    <property type="project" value="UniProtKB-UniRule"/>
</dbReference>
<proteinExistence type="predicted"/>
<evidence type="ECO:0000313" key="4">
    <source>
        <dbReference type="EMBL" id="KAI3405067.2"/>
    </source>
</evidence>
<dbReference type="InterPro" id="IPR004087">
    <property type="entry name" value="KH_dom"/>
</dbReference>
<dbReference type="Gene3D" id="3.30.1370.10">
    <property type="entry name" value="K Homology domain, type 1"/>
    <property type="match status" value="1"/>
</dbReference>
<keyword evidence="5" id="KW-1185">Reference proteome</keyword>
<accession>A0AAI9SYF4</accession>
<evidence type="ECO:0000259" key="3">
    <source>
        <dbReference type="SMART" id="SM00322"/>
    </source>
</evidence>
<evidence type="ECO:0000256" key="1">
    <source>
        <dbReference type="PROSITE-ProRule" id="PRU00117"/>
    </source>
</evidence>
<dbReference type="SMART" id="SM00322">
    <property type="entry name" value="KH"/>
    <property type="match status" value="1"/>
</dbReference>
<dbReference type="InterPro" id="IPR056553">
    <property type="entry name" value="KH_Mug60-KHD4"/>
</dbReference>
<name>A0AAI9SYF4_9ASCO</name>
<feature type="domain" description="K Homology" evidence="3">
    <location>
        <begin position="494"/>
        <end position="574"/>
    </location>
</feature>
<dbReference type="AlphaFoldDB" id="A0AAI9SYF4"/>
<sequence>METVTGDGNLKASCFQTFYETNIGLWKKQLNSTTRESYRIIDNLPKIVTTIDEINSNQNRNQNQSRSQNRNRNRDRDQYDGNYVKYVNTSINNQLITVFIHSNSFSFIEETKSQILRAYDVIISKTIVIDEIKFMKIDETFIAEMNKLCQRYQVEVIINNTPQSFDTKPVETAYSYSYSYSIHMVGGQDNVTQFETSLKAMIDSLLNNYFLDAFTIPLSRIPLLGGVGLKNFQQIARQTNTNIYIPDLLPNLYNSKIFANNQDMRLLFTAKNVTELLLCKCILSKLIASQTQLITKSVSMSKYKLDSIILNHQSELINLMLKHSVFIQFPSLGEANENADTIIIQGQNLEAIDDCINGINIIASQYYTISGSKTQNIKDLYHTCQYRKSCQLIIDGKHQRFEIMGHCNEIKALLTSSMMNTAGAPLNLSIELNNDQKEFISGKKNGKLIKILNQLNNLPIIKFTNHDEYSFHIEISAQNSLVLKNTVELIELELPAELKFNIPEVFHKSVIGNGGSIIQQIMKKYNVFIKFSSNFDSSTNLYCLRREPNVLIKCPRKNMQNIPLVKNEIDQLVLKYSMNDILQQQHTTVYYNIKFQILKNHYSLLVNNNKLHLINKLEHDYNSFINFPSTIEDFKANSVEFNIKGSESKIKSCAKQLSSLLPQCYEFKFTANQSKFKEYFKTRDFEDQVVIPFRLLLSYDLIVNETPINSNPNSTYHQIIMTYYDSSKLPQAIESMTYWLRERGFLITEKSEMQFNPILESTVSSPIKVNKFTSTPLSMPLQSITNINFTFSSPVKKTHLPAISPGKQIAAMSPGKQIQIPAMSPSKQYMVSPSRQQLMMQSPVRPFNSTSSFSSPVKSGHYQSPVMLSPVKFKLDAINLNEAGSYRDSGAALSGSLQHHLAERDSGAALSGSLQHYLACIFTSGGDDR</sequence>
<gene>
    <name evidence="4" type="ORF">KGF56_002152</name>
</gene>
<reference evidence="4" key="1">
    <citation type="journal article" date="2022" name="DNA Res.">
        <title>Genome analysis of five recently described species of the CUG-Ser clade uncovers Candida theae as a new hybrid lineage with pathogenic potential in the Candida parapsilosis species complex.</title>
        <authorList>
            <person name="Mixao V."/>
            <person name="Del Olmo V."/>
            <person name="Hegedusova E."/>
            <person name="Saus E."/>
            <person name="Pryszcz L."/>
            <person name="Cillingova A."/>
            <person name="Nosek J."/>
            <person name="Gabaldon T."/>
        </authorList>
    </citation>
    <scope>NUCLEOTIDE SEQUENCE</scope>
    <source>
        <strain evidence="4">CBS 10844</strain>
    </source>
</reference>
<dbReference type="Pfam" id="PF24563">
    <property type="entry name" value="KH_Mug60-KHD4"/>
    <property type="match status" value="1"/>
</dbReference>
<organism evidence="4 5">
    <name type="scientific">Candida oxycetoniae</name>
    <dbReference type="NCBI Taxonomy" id="497107"/>
    <lineage>
        <taxon>Eukaryota</taxon>
        <taxon>Fungi</taxon>
        <taxon>Dikarya</taxon>
        <taxon>Ascomycota</taxon>
        <taxon>Saccharomycotina</taxon>
        <taxon>Pichiomycetes</taxon>
        <taxon>Debaryomycetaceae</taxon>
        <taxon>Candida/Lodderomyces clade</taxon>
        <taxon>Candida</taxon>
    </lineage>
</organism>
<dbReference type="Pfam" id="PF00013">
    <property type="entry name" value="KH_1"/>
    <property type="match status" value="1"/>
</dbReference>
<dbReference type="PROSITE" id="PS50084">
    <property type="entry name" value="KH_TYPE_1"/>
    <property type="match status" value="1"/>
</dbReference>
<dbReference type="RefSeq" id="XP_049180812.1">
    <property type="nucleotide sequence ID" value="XM_049323350.1"/>
</dbReference>
<comment type="caution">
    <text evidence="4">The sequence shown here is derived from an EMBL/GenBank/DDBJ whole genome shotgun (WGS) entry which is preliminary data.</text>
</comment>
<dbReference type="InterPro" id="IPR004088">
    <property type="entry name" value="KH_dom_type_1"/>
</dbReference>
<dbReference type="GeneID" id="73379769"/>